<dbReference type="Proteomes" id="UP001165633">
    <property type="component" value="Unassembled WGS sequence"/>
</dbReference>
<organism evidence="2 3">
    <name type="scientific">Bombella dulcis</name>
    <dbReference type="NCBI Taxonomy" id="2967339"/>
    <lineage>
        <taxon>Bacteria</taxon>
        <taxon>Pseudomonadati</taxon>
        <taxon>Pseudomonadota</taxon>
        <taxon>Alphaproteobacteria</taxon>
        <taxon>Acetobacterales</taxon>
        <taxon>Acetobacteraceae</taxon>
        <taxon>Bombella</taxon>
    </lineage>
</organism>
<evidence type="ECO:0000313" key="2">
    <source>
        <dbReference type="EMBL" id="MCX5615399.1"/>
    </source>
</evidence>
<keyword evidence="3" id="KW-1185">Reference proteome</keyword>
<comment type="caution">
    <text evidence="2">The sequence shown here is derived from an EMBL/GenBank/DDBJ whole genome shotgun (WGS) entry which is preliminary data.</text>
</comment>
<evidence type="ECO:0000313" key="3">
    <source>
        <dbReference type="Proteomes" id="UP001165633"/>
    </source>
</evidence>
<feature type="coiled-coil region" evidence="1">
    <location>
        <begin position="255"/>
        <end position="296"/>
    </location>
</feature>
<sequence>MATECTIHDMILTGSTLHDYGAIGTFLKNFGPLIVSTLSLGLAWSVSRITKNQKEINRKSYNLNLFKERFALWKKFNDKKYAYSAKFGDLFRIETPREHGIDLEEILDRALSDQSYEEEISKILKEIKFLFRDPENKFRDVIKSIEYNTNISYNHGKYKDIFIRCKTLKEIILINQENYDEKFAELFRKIIMTYDFIDNELLFISNFSELKNFYTTFIKKHRSVCDLKHSISQKEEEIYSIQQNKNYSHDDDSNIIKIKKEIQQNKESIDEIEKELNNLKKINRHLVEQINNIEVKIRIKSDEYEKELKLIYHNSNMKGEFFDRVNNMMEYYLDVDK</sequence>
<accession>A0ABT3W8K3</accession>
<gene>
    <name evidence="2" type="ORF">NQF87_00165</name>
</gene>
<evidence type="ECO:0000256" key="1">
    <source>
        <dbReference type="SAM" id="Coils"/>
    </source>
</evidence>
<name>A0ABT3W8K3_9PROT</name>
<dbReference type="RefSeq" id="WP_266126421.1">
    <property type="nucleotide sequence ID" value="NZ_JANIDV010000001.1"/>
</dbReference>
<dbReference type="EMBL" id="JANIDV010000001">
    <property type="protein sequence ID" value="MCX5615399.1"/>
    <property type="molecule type" value="Genomic_DNA"/>
</dbReference>
<keyword evidence="1" id="KW-0175">Coiled coil</keyword>
<proteinExistence type="predicted"/>
<reference evidence="2" key="1">
    <citation type="submission" date="2022-07" db="EMBL/GenBank/DDBJ databases">
        <title>Bombella genomes.</title>
        <authorList>
            <person name="Harer L."/>
            <person name="Styblova S."/>
            <person name="Ehrmann M."/>
        </authorList>
    </citation>
    <scope>NUCLEOTIDE SEQUENCE</scope>
    <source>
        <strain evidence="2">TMW 2.2559</strain>
    </source>
</reference>
<protein>
    <submittedName>
        <fullName evidence="2">Uncharacterized protein</fullName>
    </submittedName>
</protein>